<reference evidence="3" key="1">
    <citation type="submission" date="2019-06" db="EMBL/GenBank/DDBJ databases">
        <title>Gordonia isolated from sludge of a wastewater treatment plant.</title>
        <authorList>
            <person name="Tamura T."/>
            <person name="Aoyama K."/>
            <person name="Kang Y."/>
            <person name="Saito S."/>
            <person name="Akiyama N."/>
            <person name="Yazawa K."/>
            <person name="Gonoi T."/>
            <person name="Mikami Y."/>
        </authorList>
    </citation>
    <scope>NUCLEOTIDE SEQUENCE [LARGE SCALE GENOMIC DNA]</scope>
    <source>
        <strain evidence="3">NBRC 107696</strain>
    </source>
</reference>
<evidence type="ECO:0000313" key="2">
    <source>
        <dbReference type="EMBL" id="GED99692.1"/>
    </source>
</evidence>
<dbReference type="Proteomes" id="UP000444960">
    <property type="component" value="Unassembled WGS sequence"/>
</dbReference>
<gene>
    <name evidence="2" type="ORF">nbrc107696_01390</name>
</gene>
<comment type="caution">
    <text evidence="2">The sequence shown here is derived from an EMBL/GenBank/DDBJ whole genome shotgun (WGS) entry which is preliminary data.</text>
</comment>
<sequence length="61" mass="6646">MSSTVLALVIATVIVVAVSAIVGGLCLAYLHEEHVRGTRPGRILFRALDAISRTLDRIPWF</sequence>
<keyword evidence="3" id="KW-1185">Reference proteome</keyword>
<evidence type="ECO:0000256" key="1">
    <source>
        <dbReference type="SAM" id="Phobius"/>
    </source>
</evidence>
<protein>
    <submittedName>
        <fullName evidence="2">Uncharacterized protein</fullName>
    </submittedName>
</protein>
<keyword evidence="1" id="KW-0472">Membrane</keyword>
<name>A0A7I9V3B9_9ACTN</name>
<feature type="transmembrane region" description="Helical" evidence="1">
    <location>
        <begin position="6"/>
        <end position="30"/>
    </location>
</feature>
<dbReference type="EMBL" id="BJOV01000001">
    <property type="protein sequence ID" value="GED99692.1"/>
    <property type="molecule type" value="Genomic_DNA"/>
</dbReference>
<keyword evidence="1" id="KW-1133">Transmembrane helix</keyword>
<evidence type="ECO:0000313" key="3">
    <source>
        <dbReference type="Proteomes" id="UP000444960"/>
    </source>
</evidence>
<keyword evidence="1" id="KW-0812">Transmembrane</keyword>
<organism evidence="2 3">
    <name type="scientific">Gordonia spumicola</name>
    <dbReference type="NCBI Taxonomy" id="589161"/>
    <lineage>
        <taxon>Bacteria</taxon>
        <taxon>Bacillati</taxon>
        <taxon>Actinomycetota</taxon>
        <taxon>Actinomycetes</taxon>
        <taxon>Mycobacteriales</taxon>
        <taxon>Gordoniaceae</taxon>
        <taxon>Gordonia</taxon>
    </lineage>
</organism>
<dbReference type="RefSeq" id="WP_161893661.1">
    <property type="nucleotide sequence ID" value="NZ_BJOV01000001.1"/>
</dbReference>
<accession>A0A7I9V3B9</accession>
<proteinExistence type="predicted"/>
<dbReference type="AlphaFoldDB" id="A0A7I9V3B9"/>